<feature type="chain" id="PRO_5032626363" evidence="1">
    <location>
        <begin position="26"/>
        <end position="211"/>
    </location>
</feature>
<keyword evidence="1" id="KW-0732">Signal</keyword>
<gene>
    <name evidence="2" type="ORF">CPBP_00188</name>
</gene>
<evidence type="ECO:0000313" key="3">
    <source>
        <dbReference type="Proteomes" id="UP000594001"/>
    </source>
</evidence>
<organism evidence="2 3">
    <name type="scientific">Candidatus Bodocaedibacter vickermanii</name>
    <dbReference type="NCBI Taxonomy" id="2741701"/>
    <lineage>
        <taxon>Bacteria</taxon>
        <taxon>Pseudomonadati</taxon>
        <taxon>Pseudomonadota</taxon>
        <taxon>Alphaproteobacteria</taxon>
        <taxon>Holosporales</taxon>
        <taxon>Candidatus Paracaedibacteraceae</taxon>
        <taxon>Candidatus Bodocaedibacter</taxon>
    </lineage>
</organism>
<accession>A0A7L9RSC3</accession>
<proteinExistence type="predicted"/>
<feature type="signal peptide" evidence="1">
    <location>
        <begin position="1"/>
        <end position="25"/>
    </location>
</feature>
<protein>
    <submittedName>
        <fullName evidence="2">Uncharacterized protein</fullName>
    </submittedName>
</protein>
<dbReference type="Proteomes" id="UP000594001">
    <property type="component" value="Chromosome"/>
</dbReference>
<dbReference type="RefSeq" id="WP_350332189.1">
    <property type="nucleotide sequence ID" value="NZ_CP054719.1"/>
</dbReference>
<sequence length="211" mass="24551">MSYSRQLVFSIITAIKMLAISSTFASTQIPSLDTEIKNLTNTVLKANVSDEPLKACIESTGRLIEFVEILTQRDAIRDDQRRFLELIKDEILDLQSLLISAISRTHPEVLDDERVKMRYDSYQVVINEDIKHEAFKHKLKAMIDYIQKQLTKPESQRSKRKSLEWEHLILDLTTYGNSKDRTDTEKAEYDLYMSVIGPHNRSITYRPQELN</sequence>
<dbReference type="AlphaFoldDB" id="A0A7L9RSC3"/>
<reference evidence="2 3" key="1">
    <citation type="submission" date="2020-06" db="EMBL/GenBank/DDBJ databases">
        <title>The endosymbiont of the kinetoplastid Bodo saltans is a Paracaedibacter-like alpha-proteobacterium possessing a putative toxin-antitoxin system.</title>
        <authorList>
            <person name="Midha S."/>
            <person name="Rigden D.J."/>
            <person name="Siozios S."/>
            <person name="Hurst G.D.D."/>
            <person name="Jackson A.P."/>
        </authorList>
    </citation>
    <scope>NUCLEOTIDE SEQUENCE [LARGE SCALE GENOMIC DNA]</scope>
    <source>
        <strain evidence="2">Lake Konstanz</strain>
    </source>
</reference>
<evidence type="ECO:0000256" key="1">
    <source>
        <dbReference type="SAM" id="SignalP"/>
    </source>
</evidence>
<dbReference type="KEGG" id="pbal:CPBP_00188"/>
<dbReference type="EMBL" id="CP054719">
    <property type="protein sequence ID" value="QOL19436.1"/>
    <property type="molecule type" value="Genomic_DNA"/>
</dbReference>
<keyword evidence="3" id="KW-1185">Reference proteome</keyword>
<evidence type="ECO:0000313" key="2">
    <source>
        <dbReference type="EMBL" id="QOL19436.1"/>
    </source>
</evidence>
<name>A0A7L9RSC3_9PROT</name>